<dbReference type="Gene3D" id="2.170.270.10">
    <property type="entry name" value="SET domain"/>
    <property type="match status" value="1"/>
</dbReference>
<gene>
    <name evidence="17" type="ORF">L9F63_025154</name>
</gene>
<feature type="domain" description="KRAB-related" evidence="16">
    <location>
        <begin position="1"/>
        <end position="64"/>
    </location>
</feature>
<dbReference type="GO" id="GO:0008270">
    <property type="term" value="F:zinc ion binding"/>
    <property type="evidence" value="ECO:0007669"/>
    <property type="project" value="UniProtKB-KW"/>
</dbReference>
<dbReference type="PROSITE" id="PS50806">
    <property type="entry name" value="KRAB_RELATED"/>
    <property type="match status" value="1"/>
</dbReference>
<keyword evidence="12" id="KW-0539">Nucleus</keyword>
<dbReference type="InterPro" id="IPR046341">
    <property type="entry name" value="SET_dom_sf"/>
</dbReference>
<accession>A0AAD7ZCV8</accession>
<evidence type="ECO:0000256" key="2">
    <source>
        <dbReference type="ARBA" id="ARBA00022603"/>
    </source>
</evidence>
<feature type="domain" description="SET" evidence="15">
    <location>
        <begin position="213"/>
        <end position="324"/>
    </location>
</feature>
<dbReference type="GO" id="GO:0008757">
    <property type="term" value="F:S-adenosylmethionine-dependent methyltransferase activity"/>
    <property type="evidence" value="ECO:0007669"/>
    <property type="project" value="UniProtKB-ARBA"/>
</dbReference>
<dbReference type="InterPro" id="IPR044417">
    <property type="entry name" value="PRDM7_9_PR-SET"/>
</dbReference>
<feature type="domain" description="C2H2-type" evidence="14">
    <location>
        <begin position="573"/>
        <end position="600"/>
    </location>
</feature>
<evidence type="ECO:0000256" key="8">
    <source>
        <dbReference type="ARBA" id="ARBA00022833"/>
    </source>
</evidence>
<feature type="domain" description="C2H2-type" evidence="14">
    <location>
        <begin position="545"/>
        <end position="572"/>
    </location>
</feature>
<feature type="domain" description="C2H2-type" evidence="14">
    <location>
        <begin position="437"/>
        <end position="464"/>
    </location>
</feature>
<dbReference type="InterPro" id="IPR001214">
    <property type="entry name" value="SET_dom"/>
</dbReference>
<dbReference type="InterPro" id="IPR013087">
    <property type="entry name" value="Znf_C2H2_type"/>
</dbReference>
<dbReference type="SMART" id="SM00355">
    <property type="entry name" value="ZnF_C2H2"/>
    <property type="match status" value="5"/>
</dbReference>
<evidence type="ECO:0000259" key="14">
    <source>
        <dbReference type="PROSITE" id="PS50157"/>
    </source>
</evidence>
<dbReference type="InterPro" id="IPR050331">
    <property type="entry name" value="Zinc_finger"/>
</dbReference>
<keyword evidence="10" id="KW-0238">DNA-binding</keyword>
<reference evidence="17" key="1">
    <citation type="journal article" date="2023" name="IScience">
        <title>Live-bearing cockroach genome reveals convergent evolutionary mechanisms linked to viviparity in insects and beyond.</title>
        <authorList>
            <person name="Fouks B."/>
            <person name="Harrison M.C."/>
            <person name="Mikhailova A.A."/>
            <person name="Marchal E."/>
            <person name="English S."/>
            <person name="Carruthers M."/>
            <person name="Jennings E.C."/>
            <person name="Chiamaka E.L."/>
            <person name="Frigard R.A."/>
            <person name="Pippel M."/>
            <person name="Attardo G.M."/>
            <person name="Benoit J.B."/>
            <person name="Bornberg-Bauer E."/>
            <person name="Tobe S.S."/>
        </authorList>
    </citation>
    <scope>NUCLEOTIDE SEQUENCE</scope>
    <source>
        <strain evidence="17">Stay&amp;Tobe</strain>
    </source>
</reference>
<evidence type="ECO:0000256" key="3">
    <source>
        <dbReference type="ARBA" id="ARBA00022679"/>
    </source>
</evidence>
<keyword evidence="6" id="KW-0677">Repeat</keyword>
<evidence type="ECO:0000259" key="16">
    <source>
        <dbReference type="PROSITE" id="PS50806"/>
    </source>
</evidence>
<evidence type="ECO:0000256" key="11">
    <source>
        <dbReference type="ARBA" id="ARBA00023163"/>
    </source>
</evidence>
<dbReference type="CDD" id="cd19193">
    <property type="entry name" value="PR-SET_PRDM7_9"/>
    <property type="match status" value="1"/>
</dbReference>
<reference evidence="17" key="2">
    <citation type="submission" date="2023-05" db="EMBL/GenBank/DDBJ databases">
        <authorList>
            <person name="Fouks B."/>
        </authorList>
    </citation>
    <scope>NUCLEOTIDE SEQUENCE</scope>
    <source>
        <strain evidence="17">Stay&amp;Tobe</strain>
        <tissue evidence="17">Testes</tissue>
    </source>
</reference>
<proteinExistence type="predicted"/>
<dbReference type="GO" id="GO:0005634">
    <property type="term" value="C:nucleus"/>
    <property type="evidence" value="ECO:0007669"/>
    <property type="project" value="UniProtKB-SubCell"/>
</dbReference>
<dbReference type="Proteomes" id="UP001233999">
    <property type="component" value="Unassembled WGS sequence"/>
</dbReference>
<dbReference type="AlphaFoldDB" id="A0AAD7ZCV8"/>
<name>A0AAD7ZCV8_DIPPU</name>
<evidence type="ECO:0000256" key="13">
    <source>
        <dbReference type="PROSITE-ProRule" id="PRU00042"/>
    </source>
</evidence>
<evidence type="ECO:0000256" key="7">
    <source>
        <dbReference type="ARBA" id="ARBA00022771"/>
    </source>
</evidence>
<evidence type="ECO:0000256" key="5">
    <source>
        <dbReference type="ARBA" id="ARBA00022723"/>
    </source>
</evidence>
<dbReference type="SMART" id="SM00317">
    <property type="entry name" value="SET"/>
    <property type="match status" value="1"/>
</dbReference>
<dbReference type="GO" id="GO:0003677">
    <property type="term" value="F:DNA binding"/>
    <property type="evidence" value="ECO:0007669"/>
    <property type="project" value="UniProtKB-KW"/>
</dbReference>
<comment type="caution">
    <text evidence="17">The sequence shown here is derived from an EMBL/GenBank/DDBJ whole genome shotgun (WGS) entry which is preliminary data.</text>
</comment>
<protein>
    <submittedName>
        <fullName evidence="17">Uncharacterized protein</fullName>
    </submittedName>
</protein>
<dbReference type="SUPFAM" id="SSF57667">
    <property type="entry name" value="beta-beta-alpha zinc fingers"/>
    <property type="match status" value="4"/>
</dbReference>
<dbReference type="GO" id="GO:0032259">
    <property type="term" value="P:methylation"/>
    <property type="evidence" value="ECO:0007669"/>
    <property type="project" value="UniProtKB-KW"/>
</dbReference>
<dbReference type="PANTHER" id="PTHR16515:SF49">
    <property type="entry name" value="GASTRULA ZINC FINGER PROTEIN XLCGF49.1-LIKE-RELATED"/>
    <property type="match status" value="1"/>
</dbReference>
<dbReference type="FunFam" id="3.30.160.60:FF:001995">
    <property type="match status" value="1"/>
</dbReference>
<keyword evidence="9" id="KW-0805">Transcription regulation</keyword>
<evidence type="ECO:0000256" key="12">
    <source>
        <dbReference type="ARBA" id="ARBA00023242"/>
    </source>
</evidence>
<sequence>MDTNKYGNLSLFYTTQQWNSMNEYEKIRNFNILEKYKALIKFGFSPPKPDFMCDSKRKLEDDNIEYNITQKKMRRKFIPPVRKSTTPEMEVDCVLAQLSVILIKKGIRGKVAGFKELKQVIKKLEQEIEHTVIAELEPEEVSAPRRRYPKRSVPRKNYTEGEIPDDDDYIFCDDCDHEWEGDCPIHGPLQIVQDTKVPQDPEDPTRADRTIPPQLCIGQSKIPHAGRGTWTRVALSKGIRFGPYEGAIVEYNNTNGYGWQIRRNRRPSHCVDAKHCGFANWMRYVNCARHEEEQNLMAFQYKGQMYYRTVMDIPPHMELLVWYGDDYGRELGIDVDNFHNPQNVQSERIFVVVWCVTTLLFVLHVYVERHVMYCRARRTDLPLLKSQHNQKEQYNGNCHDHHLNTDLETHIGQKPYNATVHSSLIRHLRIHTGEKPYKCAKCDYSATVHSSLISHLRIHTEEKPYKCDKFDYSALNMGTVHKFTLERSLTSVINVTTCNRHSNLITHLRIHTGQKPYKCDKCDYSATQHGHLITHLRIHTGQKPYKCDKCDYSATVHSNLIRHLRIHTGQKPYKCDKCDYSATHHSNLIRHLRIHTGEKPYKCEKCEYVASRRVSVIKHMNKHIQERIFESSNHNIS</sequence>
<dbReference type="Pfam" id="PF00096">
    <property type="entry name" value="zf-C2H2"/>
    <property type="match status" value="3"/>
</dbReference>
<dbReference type="FunFam" id="3.30.160.60:FF:000099">
    <property type="entry name" value="Zinc finger protein 79"/>
    <property type="match status" value="1"/>
</dbReference>
<dbReference type="SUPFAM" id="SSF82199">
    <property type="entry name" value="SET domain"/>
    <property type="match status" value="1"/>
</dbReference>
<keyword evidence="2" id="KW-0489">Methyltransferase</keyword>
<dbReference type="PROSITE" id="PS50280">
    <property type="entry name" value="SET"/>
    <property type="match status" value="1"/>
</dbReference>
<evidence type="ECO:0000313" key="18">
    <source>
        <dbReference type="Proteomes" id="UP001233999"/>
    </source>
</evidence>
<keyword evidence="4" id="KW-0949">S-adenosyl-L-methionine</keyword>
<dbReference type="Pfam" id="PF21549">
    <property type="entry name" value="PRDM2_PR"/>
    <property type="match status" value="1"/>
</dbReference>
<comment type="subcellular location">
    <subcellularLocation>
        <location evidence="1">Nucleus</location>
    </subcellularLocation>
</comment>
<evidence type="ECO:0000256" key="9">
    <source>
        <dbReference type="ARBA" id="ARBA00023015"/>
    </source>
</evidence>
<evidence type="ECO:0000256" key="4">
    <source>
        <dbReference type="ARBA" id="ARBA00022691"/>
    </source>
</evidence>
<keyword evidence="8" id="KW-0862">Zinc</keyword>
<keyword evidence="3" id="KW-0808">Transferase</keyword>
<dbReference type="GO" id="GO:0008170">
    <property type="term" value="F:N-methyltransferase activity"/>
    <property type="evidence" value="ECO:0007669"/>
    <property type="project" value="UniProtKB-ARBA"/>
</dbReference>
<dbReference type="InterPro" id="IPR036236">
    <property type="entry name" value="Znf_C2H2_sf"/>
</dbReference>
<dbReference type="PROSITE" id="PS50157">
    <property type="entry name" value="ZINC_FINGER_C2H2_2"/>
    <property type="match status" value="5"/>
</dbReference>
<feature type="domain" description="C2H2-type" evidence="14">
    <location>
        <begin position="517"/>
        <end position="544"/>
    </location>
</feature>
<evidence type="ECO:0000256" key="10">
    <source>
        <dbReference type="ARBA" id="ARBA00023125"/>
    </source>
</evidence>
<evidence type="ECO:0000259" key="15">
    <source>
        <dbReference type="PROSITE" id="PS50280"/>
    </source>
</evidence>
<dbReference type="EMBL" id="JASPKZ010009136">
    <property type="protein sequence ID" value="KAJ9577987.1"/>
    <property type="molecule type" value="Genomic_DNA"/>
</dbReference>
<evidence type="ECO:0000256" key="6">
    <source>
        <dbReference type="ARBA" id="ARBA00022737"/>
    </source>
</evidence>
<keyword evidence="7 13" id="KW-0863">Zinc-finger</keyword>
<evidence type="ECO:0000256" key="1">
    <source>
        <dbReference type="ARBA" id="ARBA00004123"/>
    </source>
</evidence>
<dbReference type="Gene3D" id="3.30.160.60">
    <property type="entry name" value="Classic Zinc Finger"/>
    <property type="match status" value="7"/>
</dbReference>
<evidence type="ECO:0000313" key="17">
    <source>
        <dbReference type="EMBL" id="KAJ9577987.1"/>
    </source>
</evidence>
<organism evidence="17 18">
    <name type="scientific">Diploptera punctata</name>
    <name type="common">Pacific beetle cockroach</name>
    <dbReference type="NCBI Taxonomy" id="6984"/>
    <lineage>
        <taxon>Eukaryota</taxon>
        <taxon>Metazoa</taxon>
        <taxon>Ecdysozoa</taxon>
        <taxon>Arthropoda</taxon>
        <taxon>Hexapoda</taxon>
        <taxon>Insecta</taxon>
        <taxon>Pterygota</taxon>
        <taxon>Neoptera</taxon>
        <taxon>Polyneoptera</taxon>
        <taxon>Dictyoptera</taxon>
        <taxon>Blattodea</taxon>
        <taxon>Blaberoidea</taxon>
        <taxon>Blaberidae</taxon>
        <taxon>Diplopterinae</taxon>
        <taxon>Diploptera</taxon>
    </lineage>
</organism>
<dbReference type="PANTHER" id="PTHR16515">
    <property type="entry name" value="PR DOMAIN ZINC FINGER PROTEIN"/>
    <property type="match status" value="1"/>
</dbReference>
<keyword evidence="11" id="KW-0804">Transcription</keyword>
<keyword evidence="18" id="KW-1185">Reference proteome</keyword>
<keyword evidence="5" id="KW-0479">Metal-binding</keyword>
<dbReference type="InterPro" id="IPR003655">
    <property type="entry name" value="aKRAB"/>
</dbReference>
<dbReference type="GO" id="GO:0042054">
    <property type="term" value="F:histone methyltransferase activity"/>
    <property type="evidence" value="ECO:0007669"/>
    <property type="project" value="InterPro"/>
</dbReference>
<dbReference type="FunFam" id="3.30.160.60:FF:003459">
    <property type="match status" value="3"/>
</dbReference>
<dbReference type="GO" id="GO:0006355">
    <property type="term" value="P:regulation of DNA-templated transcription"/>
    <property type="evidence" value="ECO:0007669"/>
    <property type="project" value="InterPro"/>
</dbReference>
<feature type="domain" description="C2H2-type" evidence="14">
    <location>
        <begin position="601"/>
        <end position="628"/>
    </location>
</feature>